<feature type="domain" description="Helix-turn-helix" evidence="1">
    <location>
        <begin position="20"/>
        <end position="63"/>
    </location>
</feature>
<dbReference type="Pfam" id="PF12728">
    <property type="entry name" value="HTH_17"/>
    <property type="match status" value="1"/>
</dbReference>
<dbReference type="EMBL" id="CP069370">
    <property type="protein sequence ID" value="QYZ69530.1"/>
    <property type="molecule type" value="Genomic_DNA"/>
</dbReference>
<sequence length="74" mass="8146">MPTQKNPKLRHAKVTLGEELLTIKEIAALDRCSERTVRRAIDAGLLKAIRVGPGGRLLRITRAAHQAYRMGLSG</sequence>
<dbReference type="InterPro" id="IPR009061">
    <property type="entry name" value="DNA-bd_dom_put_sf"/>
</dbReference>
<accession>A0A8G0ZU78</accession>
<evidence type="ECO:0000259" key="1">
    <source>
        <dbReference type="Pfam" id="PF12728"/>
    </source>
</evidence>
<name>A0A8G0ZU78_9RHOB</name>
<dbReference type="AlphaFoldDB" id="A0A8G0ZU78"/>
<dbReference type="GO" id="GO:0003677">
    <property type="term" value="F:DNA binding"/>
    <property type="evidence" value="ECO:0007669"/>
    <property type="project" value="InterPro"/>
</dbReference>
<proteinExistence type="predicted"/>
<reference evidence="2" key="1">
    <citation type="submission" date="2021-02" db="EMBL/GenBank/DDBJ databases">
        <title>Rhodobacter shimadae sp. nov., an aerobic anoxygenic phototrophic bacterium isolated from a hot spring.</title>
        <authorList>
            <person name="Muramatsu S."/>
            <person name="Haruta S."/>
            <person name="Hirose S."/>
            <person name="Hanada S."/>
        </authorList>
    </citation>
    <scope>NUCLEOTIDE SEQUENCE</scope>
    <source>
        <strain evidence="2">N10</strain>
    </source>
</reference>
<gene>
    <name evidence="2" type="ORF">JO391_17690</name>
</gene>
<keyword evidence="3" id="KW-1185">Reference proteome</keyword>
<protein>
    <submittedName>
        <fullName evidence="2">Helix-turn-helix domain-containing protein</fullName>
    </submittedName>
</protein>
<dbReference type="Proteomes" id="UP000826300">
    <property type="component" value="Chromosome"/>
</dbReference>
<evidence type="ECO:0000313" key="2">
    <source>
        <dbReference type="EMBL" id="QYZ69530.1"/>
    </source>
</evidence>
<dbReference type="NCBIfam" id="TIGR01764">
    <property type="entry name" value="excise"/>
    <property type="match status" value="1"/>
</dbReference>
<dbReference type="RefSeq" id="WP_220661748.1">
    <property type="nucleotide sequence ID" value="NZ_CP069370.1"/>
</dbReference>
<dbReference type="SUPFAM" id="SSF46955">
    <property type="entry name" value="Putative DNA-binding domain"/>
    <property type="match status" value="1"/>
</dbReference>
<dbReference type="KEGG" id="nsm:JO391_17690"/>
<dbReference type="InterPro" id="IPR041657">
    <property type="entry name" value="HTH_17"/>
</dbReference>
<dbReference type="InterPro" id="IPR010093">
    <property type="entry name" value="SinI_DNA-bd"/>
</dbReference>
<organism evidence="2 3">
    <name type="scientific">Neotabrizicola shimadae</name>
    <dbReference type="NCBI Taxonomy" id="2807096"/>
    <lineage>
        <taxon>Bacteria</taxon>
        <taxon>Pseudomonadati</taxon>
        <taxon>Pseudomonadota</taxon>
        <taxon>Alphaproteobacteria</taxon>
        <taxon>Rhodobacterales</taxon>
        <taxon>Paracoccaceae</taxon>
        <taxon>Neotabrizicola</taxon>
    </lineage>
</organism>
<evidence type="ECO:0000313" key="3">
    <source>
        <dbReference type="Proteomes" id="UP000826300"/>
    </source>
</evidence>